<dbReference type="EMBL" id="BMAO01033747">
    <property type="protein sequence ID" value="GFQ91531.1"/>
    <property type="molecule type" value="Genomic_DNA"/>
</dbReference>
<dbReference type="GO" id="GO:0000978">
    <property type="term" value="F:RNA polymerase II cis-regulatory region sequence-specific DNA binding"/>
    <property type="evidence" value="ECO:0007669"/>
    <property type="project" value="TreeGrafter"/>
</dbReference>
<feature type="domain" description="C2H2-type" evidence="11">
    <location>
        <begin position="441"/>
        <end position="468"/>
    </location>
</feature>
<evidence type="ECO:0000256" key="5">
    <source>
        <dbReference type="ARBA" id="ARBA00022771"/>
    </source>
</evidence>
<name>A0A8X6L120_TRICU</name>
<dbReference type="Gene3D" id="3.30.160.60">
    <property type="entry name" value="Classic Zinc Finger"/>
    <property type="match status" value="5"/>
</dbReference>
<evidence type="ECO:0000256" key="9">
    <source>
        <dbReference type="ARBA" id="ARBA00023242"/>
    </source>
</evidence>
<evidence type="ECO:0000313" key="12">
    <source>
        <dbReference type="EMBL" id="GFQ91531.1"/>
    </source>
</evidence>
<dbReference type="OrthoDB" id="6411934at2759"/>
<keyword evidence="8" id="KW-0804">Transcription</keyword>
<dbReference type="Proteomes" id="UP000887116">
    <property type="component" value="Unassembled WGS sequence"/>
</dbReference>
<sequence length="505" mass="58136">MVYMGTANSGKDTRKQKNIVQIHRPEFYACNDCGQKFTKRALEVHKKSCTEDEHCRCKVCKSLNINYFQTKTGPCIVLNPEAGTEEEKSNYRGHFRDLAVLSSGNSSDHEDIMISSPKLVIDDNQLNITESSLEEDTEESLEKSPVMKSKNLKRKRVMLTDSLENCHDGEPCNRKLFCNSCKNHVFWESVGSHAFTHSIKREDNHLICLVCDETRSSLTLFLMHFTSHMLAHPDCSECVCNHPNCVSLMKVPFFEHCYAGTTDHRCYICLKSFLQFKSLIIHMKQHTKDMPYSCEECTRSFRQIGNLQRHMTTHRGDRPYKCPKCCKSFADPATLRNHMRVHTRETPFVCEICKRGFSQIGNLKRHMAIHVEKESNAASVKIMNDKNNANQVGVLEDAASQELKELPAPESPQNTEAVELKVFETLDQKKKKRENGKLTLHVCQICGKKYTWPHDLKIHFRVHTGEKPYECEICHRCFSQSGAVQIHKNRHHFNSPPNKKNQDLM</sequence>
<comment type="caution">
    <text evidence="12">The sequence shown here is derived from an EMBL/GenBank/DDBJ whole genome shotgun (WGS) entry which is preliminary data.</text>
</comment>
<dbReference type="GO" id="GO:0005634">
    <property type="term" value="C:nucleus"/>
    <property type="evidence" value="ECO:0007669"/>
    <property type="project" value="UniProtKB-SubCell"/>
</dbReference>
<keyword evidence="7" id="KW-0805">Transcription regulation</keyword>
<evidence type="ECO:0000256" key="8">
    <source>
        <dbReference type="ARBA" id="ARBA00023163"/>
    </source>
</evidence>
<dbReference type="PROSITE" id="PS00028">
    <property type="entry name" value="ZINC_FINGER_C2H2_1"/>
    <property type="match status" value="6"/>
</dbReference>
<dbReference type="FunFam" id="3.30.160.60:FF:000176">
    <property type="entry name" value="zinc finger protein 70"/>
    <property type="match status" value="1"/>
</dbReference>
<proteinExistence type="inferred from homology"/>
<dbReference type="InterPro" id="IPR036236">
    <property type="entry name" value="Znf_C2H2_sf"/>
</dbReference>
<feature type="domain" description="C2H2-type" evidence="11">
    <location>
        <begin position="469"/>
        <end position="497"/>
    </location>
</feature>
<organism evidence="12 13">
    <name type="scientific">Trichonephila clavata</name>
    <name type="common">Joro spider</name>
    <name type="synonym">Nephila clavata</name>
    <dbReference type="NCBI Taxonomy" id="2740835"/>
    <lineage>
        <taxon>Eukaryota</taxon>
        <taxon>Metazoa</taxon>
        <taxon>Ecdysozoa</taxon>
        <taxon>Arthropoda</taxon>
        <taxon>Chelicerata</taxon>
        <taxon>Arachnida</taxon>
        <taxon>Araneae</taxon>
        <taxon>Araneomorphae</taxon>
        <taxon>Entelegynae</taxon>
        <taxon>Araneoidea</taxon>
        <taxon>Nephilidae</taxon>
        <taxon>Trichonephila</taxon>
    </lineage>
</organism>
<dbReference type="FunFam" id="3.30.160.60:FF:000065">
    <property type="entry name" value="B-cell CLL/lymphoma 6, member B"/>
    <property type="match status" value="1"/>
</dbReference>
<dbReference type="SMART" id="SM00355">
    <property type="entry name" value="ZnF_C2H2"/>
    <property type="match status" value="8"/>
</dbReference>
<dbReference type="GO" id="GO:0001228">
    <property type="term" value="F:DNA-binding transcription activator activity, RNA polymerase II-specific"/>
    <property type="evidence" value="ECO:0007669"/>
    <property type="project" value="TreeGrafter"/>
</dbReference>
<dbReference type="PANTHER" id="PTHR24393">
    <property type="entry name" value="ZINC FINGER PROTEIN"/>
    <property type="match status" value="1"/>
</dbReference>
<dbReference type="FunFam" id="3.30.160.60:FF:000193">
    <property type="entry name" value="Zinc finger protein 300"/>
    <property type="match status" value="1"/>
</dbReference>
<feature type="domain" description="C2H2-type" evidence="11">
    <location>
        <begin position="320"/>
        <end position="347"/>
    </location>
</feature>
<keyword evidence="6" id="KW-0862">Zinc</keyword>
<dbReference type="AlphaFoldDB" id="A0A8X6L120"/>
<feature type="domain" description="C2H2-type" evidence="11">
    <location>
        <begin position="264"/>
        <end position="291"/>
    </location>
</feature>
<keyword evidence="13" id="KW-1185">Reference proteome</keyword>
<dbReference type="SUPFAM" id="SSF57667">
    <property type="entry name" value="beta-beta-alpha zinc fingers"/>
    <property type="match status" value="3"/>
</dbReference>
<evidence type="ECO:0000259" key="11">
    <source>
        <dbReference type="PROSITE" id="PS50157"/>
    </source>
</evidence>
<evidence type="ECO:0000256" key="10">
    <source>
        <dbReference type="PROSITE-ProRule" id="PRU00042"/>
    </source>
</evidence>
<dbReference type="FunFam" id="3.30.160.60:FF:000110">
    <property type="entry name" value="Zinc finger protein-like"/>
    <property type="match status" value="1"/>
</dbReference>
<keyword evidence="4" id="KW-0677">Repeat</keyword>
<evidence type="ECO:0000313" key="13">
    <source>
        <dbReference type="Proteomes" id="UP000887116"/>
    </source>
</evidence>
<evidence type="ECO:0000256" key="1">
    <source>
        <dbReference type="ARBA" id="ARBA00004123"/>
    </source>
</evidence>
<dbReference type="PANTHER" id="PTHR24393:SF34">
    <property type="entry name" value="PR_SET DOMAIN 13"/>
    <property type="match status" value="1"/>
</dbReference>
<reference evidence="12" key="1">
    <citation type="submission" date="2020-07" db="EMBL/GenBank/DDBJ databases">
        <title>Multicomponent nature underlies the extraordinary mechanical properties of spider dragline silk.</title>
        <authorList>
            <person name="Kono N."/>
            <person name="Nakamura H."/>
            <person name="Mori M."/>
            <person name="Yoshida Y."/>
            <person name="Ohtoshi R."/>
            <person name="Malay A.D."/>
            <person name="Moran D.A.P."/>
            <person name="Tomita M."/>
            <person name="Numata K."/>
            <person name="Arakawa K."/>
        </authorList>
    </citation>
    <scope>NUCLEOTIDE SEQUENCE</scope>
</reference>
<evidence type="ECO:0000256" key="3">
    <source>
        <dbReference type="ARBA" id="ARBA00022723"/>
    </source>
</evidence>
<evidence type="ECO:0000256" key="7">
    <source>
        <dbReference type="ARBA" id="ARBA00023015"/>
    </source>
</evidence>
<evidence type="ECO:0000256" key="6">
    <source>
        <dbReference type="ARBA" id="ARBA00022833"/>
    </source>
</evidence>
<dbReference type="InterPro" id="IPR013087">
    <property type="entry name" value="Znf_C2H2_type"/>
</dbReference>
<dbReference type="Pfam" id="PF00096">
    <property type="entry name" value="zf-C2H2"/>
    <property type="match status" value="4"/>
</dbReference>
<evidence type="ECO:0000256" key="4">
    <source>
        <dbReference type="ARBA" id="ARBA00022737"/>
    </source>
</evidence>
<feature type="domain" description="C2H2-type" evidence="11">
    <location>
        <begin position="348"/>
        <end position="375"/>
    </location>
</feature>
<gene>
    <name evidence="12" type="primary">NCL1_54258</name>
    <name evidence="12" type="ORF">TNCT_482381</name>
</gene>
<accession>A0A8X6L120</accession>
<dbReference type="PROSITE" id="PS50157">
    <property type="entry name" value="ZINC_FINGER_C2H2_2"/>
    <property type="match status" value="6"/>
</dbReference>
<protein>
    <submittedName>
        <fullName evidence="12">Zinc finger protein 85</fullName>
    </submittedName>
</protein>
<keyword evidence="9" id="KW-0539">Nucleus</keyword>
<feature type="domain" description="C2H2-type" evidence="11">
    <location>
        <begin position="292"/>
        <end position="319"/>
    </location>
</feature>
<comment type="subcellular location">
    <subcellularLocation>
        <location evidence="1">Nucleus</location>
    </subcellularLocation>
</comment>
<evidence type="ECO:0000256" key="2">
    <source>
        <dbReference type="ARBA" id="ARBA00006991"/>
    </source>
</evidence>
<dbReference type="FunFam" id="3.30.160.60:FF:000130">
    <property type="entry name" value="Spalt-like transcription factor 4"/>
    <property type="match status" value="1"/>
</dbReference>
<dbReference type="GO" id="GO:0008270">
    <property type="term" value="F:zinc ion binding"/>
    <property type="evidence" value="ECO:0007669"/>
    <property type="project" value="UniProtKB-KW"/>
</dbReference>
<keyword evidence="5 10" id="KW-0863">Zinc-finger</keyword>
<comment type="similarity">
    <text evidence="2">Belongs to the krueppel C2H2-type zinc-finger protein family.</text>
</comment>
<keyword evidence="3" id="KW-0479">Metal-binding</keyword>